<feature type="signal peptide" evidence="2">
    <location>
        <begin position="1"/>
        <end position="20"/>
    </location>
</feature>
<name>A0A1I5XKY1_HYMAR</name>
<organism evidence="4 5">
    <name type="scientific">Hymenobacter arizonensis</name>
    <name type="common">Siccationidurans arizonensis</name>
    <dbReference type="NCBI Taxonomy" id="1227077"/>
    <lineage>
        <taxon>Bacteria</taxon>
        <taxon>Pseudomonadati</taxon>
        <taxon>Bacteroidota</taxon>
        <taxon>Cytophagia</taxon>
        <taxon>Cytophagales</taxon>
        <taxon>Hymenobacteraceae</taxon>
        <taxon>Hymenobacter</taxon>
    </lineage>
</organism>
<feature type="region of interest" description="Disordered" evidence="1">
    <location>
        <begin position="209"/>
        <end position="234"/>
    </location>
</feature>
<sequence>MKNITTLALLWLLALVPALAQTSSETRSVSTFSAIDVSSGIELNLVAGQPQRVDVSAETPELRERIKTEVRNGVLKISFDRKVSEMFGKSSFVKNLRVNVTAAQLTALSASSGSTVTVAGPYATETLKLEVSSGAVLKANFTATSLEAQVSSGGVATVAGKIQRLDVRSSSGGVFKGADLQAARCDASASSGGTIAVAVQETLAAKASSGGEVRYSGSPSVSKNTSSGGSVRGR</sequence>
<dbReference type="STRING" id="1227077.SAMN04515668_1923"/>
<gene>
    <name evidence="4" type="ORF">SAMN04515668_1923</name>
</gene>
<dbReference type="Pfam" id="PF10988">
    <property type="entry name" value="DUF2807"/>
    <property type="match status" value="1"/>
</dbReference>
<feature type="chain" id="PRO_5011533283" evidence="2">
    <location>
        <begin position="21"/>
        <end position="234"/>
    </location>
</feature>
<keyword evidence="5" id="KW-1185">Reference proteome</keyword>
<dbReference type="EMBL" id="FOXS01000002">
    <property type="protein sequence ID" value="SFQ32608.1"/>
    <property type="molecule type" value="Genomic_DNA"/>
</dbReference>
<dbReference type="Gene3D" id="2.160.20.120">
    <property type="match status" value="1"/>
</dbReference>
<keyword evidence="2" id="KW-0732">Signal</keyword>
<proteinExistence type="predicted"/>
<dbReference type="RefSeq" id="WP_143080128.1">
    <property type="nucleotide sequence ID" value="NZ_FOXS01000002.1"/>
</dbReference>
<dbReference type="AlphaFoldDB" id="A0A1I5XKY1"/>
<dbReference type="InterPro" id="IPR021255">
    <property type="entry name" value="DUF2807"/>
</dbReference>
<feature type="compositionally biased region" description="Polar residues" evidence="1">
    <location>
        <begin position="217"/>
        <end position="234"/>
    </location>
</feature>
<evidence type="ECO:0000313" key="4">
    <source>
        <dbReference type="EMBL" id="SFQ32608.1"/>
    </source>
</evidence>
<feature type="domain" description="Putative auto-transporter adhesin head GIN" evidence="3">
    <location>
        <begin position="32"/>
        <end position="219"/>
    </location>
</feature>
<evidence type="ECO:0000259" key="3">
    <source>
        <dbReference type="Pfam" id="PF10988"/>
    </source>
</evidence>
<evidence type="ECO:0000256" key="1">
    <source>
        <dbReference type="SAM" id="MobiDB-lite"/>
    </source>
</evidence>
<protein>
    <submittedName>
        <fullName evidence="4">Putative auto-transporter adhesin, head GIN domain</fullName>
    </submittedName>
</protein>
<dbReference type="Proteomes" id="UP000199029">
    <property type="component" value="Unassembled WGS sequence"/>
</dbReference>
<reference evidence="5" key="1">
    <citation type="submission" date="2016-10" db="EMBL/GenBank/DDBJ databases">
        <authorList>
            <person name="Varghese N."/>
            <person name="Submissions S."/>
        </authorList>
    </citation>
    <scope>NUCLEOTIDE SEQUENCE [LARGE SCALE GENOMIC DNA]</scope>
    <source>
        <strain evidence="5">OR362-8,ATCC BAA-1266,JCM 13504</strain>
    </source>
</reference>
<evidence type="ECO:0000256" key="2">
    <source>
        <dbReference type="SAM" id="SignalP"/>
    </source>
</evidence>
<dbReference type="OrthoDB" id="877489at2"/>
<accession>A0A1I5XKY1</accession>
<evidence type="ECO:0000313" key="5">
    <source>
        <dbReference type="Proteomes" id="UP000199029"/>
    </source>
</evidence>